<feature type="domain" description="Peptidase C39-like" evidence="1">
    <location>
        <begin position="16"/>
        <end position="158"/>
    </location>
</feature>
<dbReference type="RefSeq" id="WP_202584499.1">
    <property type="nucleotide sequence ID" value="NZ_BKBO01000054.1"/>
</dbReference>
<dbReference type="Pfam" id="PF13529">
    <property type="entry name" value="Peptidase_C39_2"/>
    <property type="match status" value="1"/>
</dbReference>
<evidence type="ECO:0000313" key="4">
    <source>
        <dbReference type="Proteomes" id="UP000886597"/>
    </source>
</evidence>
<comment type="caution">
    <text evidence="3">The sequence shown here is derived from an EMBL/GenBank/DDBJ whole genome shotgun (WGS) entry which is preliminary data.</text>
</comment>
<name>A0AAN4ZT08_9ENTE</name>
<keyword evidence="5" id="KW-1185">Reference proteome</keyword>
<dbReference type="Proteomes" id="UP000886607">
    <property type="component" value="Unassembled WGS sequence"/>
</dbReference>
<proteinExistence type="predicted"/>
<dbReference type="InterPro" id="IPR038765">
    <property type="entry name" value="Papain-like_cys_pep_sf"/>
</dbReference>
<dbReference type="Proteomes" id="UP000886597">
    <property type="component" value="Unassembled WGS sequence"/>
</dbReference>
<organism evidence="3 4">
    <name type="scientific">Tetragenococcus koreensis</name>
    <dbReference type="NCBI Taxonomy" id="290335"/>
    <lineage>
        <taxon>Bacteria</taxon>
        <taxon>Bacillati</taxon>
        <taxon>Bacillota</taxon>
        <taxon>Bacilli</taxon>
        <taxon>Lactobacillales</taxon>
        <taxon>Enterococcaceae</taxon>
        <taxon>Tetragenococcus</taxon>
    </lineage>
</organism>
<sequence>MLKNQWIGLTADKFKPYKNWTTPKGGLCGTYAASVFMAFYQDNLDDTIIPSFIRFKYSKDKSNLVHYLRLFIQKRGLPTVAYQVAHGLSSYFSYFGLNYRARATMIGGWQRVVKRIDQGQPVIVGLNKLLGSTYGNHWVVAYAYKETTEGKRYLKIHDNWGNYQKVIPAKWINGTISLPY</sequence>
<dbReference type="InterPro" id="IPR039564">
    <property type="entry name" value="Peptidase_C39-like"/>
</dbReference>
<dbReference type="EMBL" id="BKBO01000054">
    <property type="protein sequence ID" value="GEQ50495.1"/>
    <property type="molecule type" value="Genomic_DNA"/>
</dbReference>
<dbReference type="EMBL" id="BKBQ01000054">
    <property type="protein sequence ID" value="GEQ55492.1"/>
    <property type="molecule type" value="Genomic_DNA"/>
</dbReference>
<dbReference type="AlphaFoldDB" id="A0AAN4ZT08"/>
<evidence type="ECO:0000259" key="1">
    <source>
        <dbReference type="Pfam" id="PF13529"/>
    </source>
</evidence>
<evidence type="ECO:0000313" key="5">
    <source>
        <dbReference type="Proteomes" id="UP000886607"/>
    </source>
</evidence>
<gene>
    <name evidence="2" type="ORF">TK11N_23470</name>
    <name evidence="3" type="ORF">TK2N_23360</name>
</gene>
<protein>
    <recommendedName>
        <fullName evidence="1">Peptidase C39-like domain-containing protein</fullName>
    </recommendedName>
</protein>
<evidence type="ECO:0000313" key="3">
    <source>
        <dbReference type="EMBL" id="GEQ55492.1"/>
    </source>
</evidence>
<evidence type="ECO:0000313" key="2">
    <source>
        <dbReference type="EMBL" id="GEQ50495.1"/>
    </source>
</evidence>
<reference evidence="3" key="1">
    <citation type="submission" date="2019-08" db="EMBL/GenBank/DDBJ databases">
        <authorList>
            <person name="Ishikawa M."/>
            <person name="Suzuki T."/>
            <person name="Matsutani M."/>
        </authorList>
    </citation>
    <scope>NUCLEOTIDE SEQUENCE</scope>
    <source>
        <strain evidence="3">7C1</strain>
        <strain evidence="2">8C4</strain>
    </source>
</reference>
<dbReference type="SUPFAM" id="SSF54001">
    <property type="entry name" value="Cysteine proteinases"/>
    <property type="match status" value="1"/>
</dbReference>
<reference evidence="3" key="2">
    <citation type="journal article" date="2020" name="Int. Dairy J.">
        <title>Lactic acid bacterial diversity in Brie cheese focusing on salt concentration and pH of isolation medium and characterisation of halophilic and alkaliphilic lactic acid bacterial isolates.</title>
        <authorList>
            <person name="Unno R."/>
            <person name="Matsutani M."/>
            <person name="Suzuki T."/>
            <person name="Kodama K."/>
            <person name="Matsushita H."/>
            <person name="Yamasato K."/>
            <person name="Koizumi Y."/>
            <person name="Ishikawa M."/>
        </authorList>
    </citation>
    <scope>NUCLEOTIDE SEQUENCE</scope>
    <source>
        <strain evidence="3">7C1</strain>
        <strain evidence="2">8C4</strain>
    </source>
</reference>
<accession>A0AAN4ZT08</accession>